<dbReference type="PANTHER" id="PTHR47521">
    <property type="entry name" value="SERPENTINE RECEPTOR, CLASS E (EPSILON)-RELATED"/>
    <property type="match status" value="1"/>
</dbReference>
<comment type="similarity">
    <text evidence="1">Belongs to the nematode receptor-like protein sre family.</text>
</comment>
<keyword evidence="2" id="KW-0812">Transmembrane</keyword>
<protein>
    <recommendedName>
        <fullName evidence="5">G protein-coupled receptor</fullName>
    </recommendedName>
</protein>
<gene>
    <name evidence="3" type="ORF">PFISCL1PPCAC_4347</name>
</gene>
<name>A0AAV5V5A9_9BILA</name>
<accession>A0AAV5V5A9</accession>
<feature type="transmembrane region" description="Helical" evidence="2">
    <location>
        <begin position="78"/>
        <end position="97"/>
    </location>
</feature>
<dbReference type="PANTHER" id="PTHR47521:SF7">
    <property type="entry name" value="SERPENTINE RECEPTOR CLASS EPSILON-6"/>
    <property type="match status" value="1"/>
</dbReference>
<dbReference type="EMBL" id="BTSY01000002">
    <property type="protein sequence ID" value="GMT13050.1"/>
    <property type="molecule type" value="Genomic_DNA"/>
</dbReference>
<dbReference type="Proteomes" id="UP001432322">
    <property type="component" value="Unassembled WGS sequence"/>
</dbReference>
<dbReference type="Pfam" id="PF03125">
    <property type="entry name" value="Sre"/>
    <property type="match status" value="1"/>
</dbReference>
<dbReference type="GO" id="GO:0007606">
    <property type="term" value="P:sensory perception of chemical stimulus"/>
    <property type="evidence" value="ECO:0007669"/>
    <property type="project" value="InterPro"/>
</dbReference>
<feature type="non-terminal residue" evidence="3">
    <location>
        <position position="1"/>
    </location>
</feature>
<dbReference type="AlphaFoldDB" id="A0AAV5V5A9"/>
<keyword evidence="4" id="KW-1185">Reference proteome</keyword>
<organism evidence="3 4">
    <name type="scientific">Pristionchus fissidentatus</name>
    <dbReference type="NCBI Taxonomy" id="1538716"/>
    <lineage>
        <taxon>Eukaryota</taxon>
        <taxon>Metazoa</taxon>
        <taxon>Ecdysozoa</taxon>
        <taxon>Nematoda</taxon>
        <taxon>Chromadorea</taxon>
        <taxon>Rhabditida</taxon>
        <taxon>Rhabditina</taxon>
        <taxon>Diplogasteromorpha</taxon>
        <taxon>Diplogasteroidea</taxon>
        <taxon>Neodiplogasteridae</taxon>
        <taxon>Pristionchus</taxon>
    </lineage>
</organism>
<evidence type="ECO:0000256" key="2">
    <source>
        <dbReference type="SAM" id="Phobius"/>
    </source>
</evidence>
<dbReference type="GO" id="GO:0016020">
    <property type="term" value="C:membrane"/>
    <property type="evidence" value="ECO:0007669"/>
    <property type="project" value="InterPro"/>
</dbReference>
<keyword evidence="2" id="KW-0472">Membrane</keyword>
<evidence type="ECO:0008006" key="5">
    <source>
        <dbReference type="Google" id="ProtNLM"/>
    </source>
</evidence>
<dbReference type="InterPro" id="IPR004151">
    <property type="entry name" value="7TM_GPCR_serpentine_rcpt_Sre"/>
</dbReference>
<reference evidence="3" key="1">
    <citation type="submission" date="2023-10" db="EMBL/GenBank/DDBJ databases">
        <title>Genome assembly of Pristionchus species.</title>
        <authorList>
            <person name="Yoshida K."/>
            <person name="Sommer R.J."/>
        </authorList>
    </citation>
    <scope>NUCLEOTIDE SEQUENCE</scope>
    <source>
        <strain evidence="3">RS5133</strain>
    </source>
</reference>
<comment type="caution">
    <text evidence="3">The sequence shown here is derived from an EMBL/GenBank/DDBJ whole genome shotgun (WGS) entry which is preliminary data.</text>
</comment>
<proteinExistence type="inferred from homology"/>
<sequence>AFASVYLINWRLLGKYKVRLLSNQYNVNRSYQFRENLVVMKVLLKIVIVTGFVFVPPFTFFTISLVVDDLFLRCFFKALFDLAVDLFAFALILRLLTADRRFEKGLRSIVLFDELYKYRRRRESTSTGSHFVITVHRDETSLHFAQLNKDWMTTRF</sequence>
<feature type="transmembrane region" description="Helical" evidence="2">
    <location>
        <begin position="42"/>
        <end position="66"/>
    </location>
</feature>
<evidence type="ECO:0000313" key="4">
    <source>
        <dbReference type="Proteomes" id="UP001432322"/>
    </source>
</evidence>
<evidence type="ECO:0000313" key="3">
    <source>
        <dbReference type="EMBL" id="GMT13050.1"/>
    </source>
</evidence>
<dbReference type="InterPro" id="IPR052860">
    <property type="entry name" value="NRL-GPCR1"/>
</dbReference>
<keyword evidence="2" id="KW-1133">Transmembrane helix</keyword>
<evidence type="ECO:0000256" key="1">
    <source>
        <dbReference type="ARBA" id="ARBA00006803"/>
    </source>
</evidence>